<reference evidence="1" key="2">
    <citation type="submission" date="2021-10" db="EMBL/GenBank/DDBJ databases">
        <authorList>
            <person name="Piombo E."/>
        </authorList>
    </citation>
    <scope>NUCLEOTIDE SEQUENCE</scope>
</reference>
<name>A0ACA9UJ22_BIOOC</name>
<sequence length="230" mass="25775">MMMLSWLRPHRYERLPGGGAKGARRADSSWKSTKIHLFYTLAILVTAVTSYRLAHLTSQQQEGIYGFPPVSFVLQLKTAPYTFALNTSFAYPPSDEVNRAWGSLLPKGGGFFKHPTLAPKYSCMAVFHQIHCLDMLRQALYEALPGMVGGHHGSSTHDTRAAMPPTNDPNHEHDLGHLGHCFDLLRQSLMCRPDLTVEVGNETLMGVTGFGTEHICVDWNQLMSWMEIFE</sequence>
<keyword evidence="2" id="KW-1185">Reference proteome</keyword>
<evidence type="ECO:0000313" key="2">
    <source>
        <dbReference type="Proteomes" id="UP000836387"/>
    </source>
</evidence>
<comment type="caution">
    <text evidence="1">The sequence shown here is derived from an EMBL/GenBank/DDBJ whole genome shotgun (WGS) entry which is preliminary data.</text>
</comment>
<reference evidence="1" key="1">
    <citation type="submission" date="2020-04" db="EMBL/GenBank/DDBJ databases">
        <authorList>
            <person name="Broberg M."/>
        </authorList>
    </citation>
    <scope>NUCLEOTIDE SEQUENCE</scope>
</reference>
<evidence type="ECO:0000313" key="1">
    <source>
        <dbReference type="EMBL" id="CAG9953411.1"/>
    </source>
</evidence>
<organism evidence="1 2">
    <name type="scientific">Clonostachys rosea f. rosea IK726</name>
    <dbReference type="NCBI Taxonomy" id="1349383"/>
    <lineage>
        <taxon>Eukaryota</taxon>
        <taxon>Fungi</taxon>
        <taxon>Dikarya</taxon>
        <taxon>Ascomycota</taxon>
        <taxon>Pezizomycotina</taxon>
        <taxon>Sordariomycetes</taxon>
        <taxon>Hypocreomycetidae</taxon>
        <taxon>Hypocreales</taxon>
        <taxon>Bionectriaceae</taxon>
        <taxon>Clonostachys</taxon>
    </lineage>
</organism>
<proteinExistence type="predicted"/>
<protein>
    <submittedName>
        <fullName evidence="1">Uncharacterized protein</fullName>
    </submittedName>
</protein>
<accession>A0ACA9UJ22</accession>
<gene>
    <name evidence="1" type="ORF">CRV2_00018912</name>
</gene>
<dbReference type="EMBL" id="CADEHS020000526">
    <property type="protein sequence ID" value="CAG9953411.1"/>
    <property type="molecule type" value="Genomic_DNA"/>
</dbReference>
<dbReference type="Proteomes" id="UP000836387">
    <property type="component" value="Unassembled WGS sequence"/>
</dbReference>